<evidence type="ECO:0000313" key="4">
    <source>
        <dbReference type="Proteomes" id="UP000581087"/>
    </source>
</evidence>
<dbReference type="Proteomes" id="UP000581087">
    <property type="component" value="Unassembled WGS sequence"/>
</dbReference>
<dbReference type="RefSeq" id="WP_129175302.1">
    <property type="nucleotide sequence ID" value="NZ_JACCBI010000001.1"/>
</dbReference>
<dbReference type="PANTHER" id="PTHR14136:SF17">
    <property type="entry name" value="BTB_POZ DOMAIN-CONTAINING PROTEIN KCTD9"/>
    <property type="match status" value="1"/>
</dbReference>
<dbReference type="SUPFAM" id="SSF141571">
    <property type="entry name" value="Pentapeptide repeat-like"/>
    <property type="match status" value="1"/>
</dbReference>
<dbReference type="EMBL" id="SDPM01000005">
    <property type="protein sequence ID" value="RXZ86404.1"/>
    <property type="molecule type" value="Genomic_DNA"/>
</dbReference>
<name>A0A4Q2M353_9MICO</name>
<proteinExistence type="predicted"/>
<dbReference type="PANTHER" id="PTHR14136">
    <property type="entry name" value="BTB_POZ DOMAIN-CONTAINING PROTEIN KCTD9"/>
    <property type="match status" value="1"/>
</dbReference>
<dbReference type="Pfam" id="PF13599">
    <property type="entry name" value="Pentapeptide_4"/>
    <property type="match status" value="1"/>
</dbReference>
<evidence type="ECO:0000313" key="1">
    <source>
        <dbReference type="EMBL" id="NYD66078.1"/>
    </source>
</evidence>
<evidence type="ECO:0000313" key="3">
    <source>
        <dbReference type="Proteomes" id="UP000292686"/>
    </source>
</evidence>
<comment type="caution">
    <text evidence="2">The sequence shown here is derived from an EMBL/GenBank/DDBJ whole genome shotgun (WGS) entry which is preliminary data.</text>
</comment>
<reference evidence="2 3" key="1">
    <citation type="submission" date="2019-01" db="EMBL/GenBank/DDBJ databases">
        <title>Agromyces.</title>
        <authorList>
            <person name="Li J."/>
        </authorList>
    </citation>
    <scope>NUCLEOTIDE SEQUENCE [LARGE SCALE GENOMIC DNA]</scope>
    <source>
        <strain evidence="2 3">DSM 23870</strain>
    </source>
</reference>
<dbReference type="InterPro" id="IPR051082">
    <property type="entry name" value="Pentapeptide-BTB/POZ_domain"/>
</dbReference>
<organism evidence="2 3">
    <name type="scientific">Agromyces atrinae</name>
    <dbReference type="NCBI Taxonomy" id="592376"/>
    <lineage>
        <taxon>Bacteria</taxon>
        <taxon>Bacillati</taxon>
        <taxon>Actinomycetota</taxon>
        <taxon>Actinomycetes</taxon>
        <taxon>Micrococcales</taxon>
        <taxon>Microbacteriaceae</taxon>
        <taxon>Agromyces</taxon>
    </lineage>
</organism>
<accession>A0A4Q2M353</accession>
<dbReference type="AlphaFoldDB" id="A0A4Q2M353"/>
<dbReference type="EMBL" id="JACCBI010000001">
    <property type="protein sequence ID" value="NYD66078.1"/>
    <property type="molecule type" value="Genomic_DNA"/>
</dbReference>
<gene>
    <name evidence="1" type="ORF">BJ972_000597</name>
    <name evidence="2" type="ORF">ESP50_11675</name>
</gene>
<dbReference type="Gene3D" id="2.160.20.80">
    <property type="entry name" value="E3 ubiquitin-protein ligase SopA"/>
    <property type="match status" value="1"/>
</dbReference>
<evidence type="ECO:0000313" key="2">
    <source>
        <dbReference type="EMBL" id="RXZ86404.1"/>
    </source>
</evidence>
<protein>
    <submittedName>
        <fullName evidence="2">Pentapeptide repeat-containing protein</fullName>
    </submittedName>
</protein>
<dbReference type="OrthoDB" id="2579959at2"/>
<reference evidence="1 4" key="2">
    <citation type="submission" date="2020-07" db="EMBL/GenBank/DDBJ databases">
        <title>Sequencing the genomes of 1000 actinobacteria strains.</title>
        <authorList>
            <person name="Klenk H.-P."/>
        </authorList>
    </citation>
    <scope>NUCLEOTIDE SEQUENCE [LARGE SCALE GENOMIC DNA]</scope>
    <source>
        <strain evidence="1 4">DSM 23870</strain>
    </source>
</reference>
<sequence length="223" mass="24161">MTNRRTAPPTRSPRLSPVRLEGLTAGDALDIESGAHLDGFELDALTLDSIELASANLSECRLASITAIDVDLAGARISDSVIERWNVPVLAARRSTWRDVEVRDSRIGSAEFYGSEVRSVLFENCKLGFVNLRGATFTDIRFVDCTIDELDLGQATVSRLAFERTSVDQIELAGATLEHTDLRGARLAVVNGVDRLRGTIVTPEQLSLLAPLIAANLGIDVDD</sequence>
<keyword evidence="3" id="KW-1185">Reference proteome</keyword>
<dbReference type="Proteomes" id="UP000292686">
    <property type="component" value="Unassembled WGS sequence"/>
</dbReference>
<dbReference type="InterPro" id="IPR001646">
    <property type="entry name" value="5peptide_repeat"/>
</dbReference>